<evidence type="ECO:0000259" key="3">
    <source>
        <dbReference type="Pfam" id="PF03061"/>
    </source>
</evidence>
<evidence type="ECO:0000313" key="5">
    <source>
        <dbReference type="Proteomes" id="UP000502706"/>
    </source>
</evidence>
<evidence type="ECO:0000256" key="2">
    <source>
        <dbReference type="ARBA" id="ARBA00022801"/>
    </source>
</evidence>
<dbReference type="PANTHER" id="PTHR43240:SF5">
    <property type="entry name" value="1,4-DIHYDROXY-2-NAPHTHOYL-COA THIOESTERASE 1"/>
    <property type="match status" value="1"/>
</dbReference>
<feature type="domain" description="Thioesterase" evidence="3">
    <location>
        <begin position="46"/>
        <end position="122"/>
    </location>
</feature>
<dbReference type="Proteomes" id="UP000502706">
    <property type="component" value="Chromosome"/>
</dbReference>
<dbReference type="CDD" id="cd03443">
    <property type="entry name" value="PaaI_thioesterase"/>
    <property type="match status" value="1"/>
</dbReference>
<gene>
    <name evidence="4" type="ORF">GBA65_01090</name>
</gene>
<dbReference type="GO" id="GO:0005829">
    <property type="term" value="C:cytosol"/>
    <property type="evidence" value="ECO:0007669"/>
    <property type="project" value="TreeGrafter"/>
</dbReference>
<dbReference type="Gene3D" id="3.10.129.10">
    <property type="entry name" value="Hotdog Thioesterase"/>
    <property type="match status" value="1"/>
</dbReference>
<accession>A0A6G8PS70</accession>
<dbReference type="EMBL" id="CP045121">
    <property type="protein sequence ID" value="QIN77338.1"/>
    <property type="molecule type" value="Genomic_DNA"/>
</dbReference>
<dbReference type="PANTHER" id="PTHR43240">
    <property type="entry name" value="1,4-DIHYDROXY-2-NAPHTHOYL-COA THIOESTERASE 1"/>
    <property type="match status" value="1"/>
</dbReference>
<sequence>MKTDQIEDLKEREGLVRDLGIEYVELSPERVEMSMPVDARHVQPLGFLHGGASVVLAETVATTGAWLNCPDGKVAFGSEINASHLRPKRSGTLVAVGTPLRRGRNSQVWQVEIRDEGDKPVCVSRCTLAVVDVPEG</sequence>
<keyword evidence="5" id="KW-1185">Reference proteome</keyword>
<keyword evidence="2" id="KW-0378">Hydrolase</keyword>
<dbReference type="RefSeq" id="WP_166395015.1">
    <property type="nucleotide sequence ID" value="NZ_CP045121.1"/>
</dbReference>
<protein>
    <submittedName>
        <fullName evidence="4">Hotdog fold thioesterase</fullName>
    </submittedName>
</protein>
<dbReference type="InterPro" id="IPR003736">
    <property type="entry name" value="PAAI_dom"/>
</dbReference>
<evidence type="ECO:0000256" key="1">
    <source>
        <dbReference type="ARBA" id="ARBA00008324"/>
    </source>
</evidence>
<dbReference type="AlphaFoldDB" id="A0A6G8PS70"/>
<evidence type="ECO:0000313" key="4">
    <source>
        <dbReference type="EMBL" id="QIN77338.1"/>
    </source>
</evidence>
<dbReference type="SUPFAM" id="SSF54637">
    <property type="entry name" value="Thioesterase/thiol ester dehydrase-isomerase"/>
    <property type="match status" value="1"/>
</dbReference>
<reference evidence="4 5" key="1">
    <citation type="submission" date="2019-10" db="EMBL/GenBank/DDBJ databases">
        <title>Rubrobacter sp nov SCSIO 52915 isolated from a deep-sea sediment in the South China Sea.</title>
        <authorList>
            <person name="Chen R.W."/>
        </authorList>
    </citation>
    <scope>NUCLEOTIDE SEQUENCE [LARGE SCALE GENOMIC DNA]</scope>
    <source>
        <strain evidence="4 5">SCSIO 52915</strain>
    </source>
</reference>
<dbReference type="KEGG" id="rmar:GBA65_01090"/>
<dbReference type="InterPro" id="IPR006683">
    <property type="entry name" value="Thioestr_dom"/>
</dbReference>
<dbReference type="Pfam" id="PF03061">
    <property type="entry name" value="4HBT"/>
    <property type="match status" value="1"/>
</dbReference>
<proteinExistence type="inferred from homology"/>
<dbReference type="NCBIfam" id="TIGR00369">
    <property type="entry name" value="unchar_dom_1"/>
    <property type="match status" value="1"/>
</dbReference>
<comment type="similarity">
    <text evidence="1">Belongs to the thioesterase PaaI family.</text>
</comment>
<name>A0A6G8PS70_9ACTN</name>
<dbReference type="GO" id="GO:0061522">
    <property type="term" value="F:1,4-dihydroxy-2-naphthoyl-CoA thioesterase activity"/>
    <property type="evidence" value="ECO:0007669"/>
    <property type="project" value="TreeGrafter"/>
</dbReference>
<organism evidence="4 5">
    <name type="scientific">Rubrobacter marinus</name>
    <dbReference type="NCBI Taxonomy" id="2653852"/>
    <lineage>
        <taxon>Bacteria</taxon>
        <taxon>Bacillati</taxon>
        <taxon>Actinomycetota</taxon>
        <taxon>Rubrobacteria</taxon>
        <taxon>Rubrobacterales</taxon>
        <taxon>Rubrobacteraceae</taxon>
        <taxon>Rubrobacter</taxon>
    </lineage>
</organism>
<dbReference type="InterPro" id="IPR029069">
    <property type="entry name" value="HotDog_dom_sf"/>
</dbReference>